<sequence>MRRNKPIVIGVAGGSGSGKTTVTKEIYRSFPDKSIAVIQQDSYYKAQDDKPFEKRLLTNYDHPLAFDTDLLISHIKELLHFHPIKKPVYDYTVHTRSAKIVPVEPKDVIILEGILILEDERLRDLMDIKVFVDTDADLRIIRRLLRDTEERGRSVESVINQYLTAVRPMHLQFVEPTKRYADIIIPEGGKNTVAIDLMTTKIRAVLESTSESW</sequence>
<organism evidence="19 20">
    <name type="scientific">Sporolactobacillus mangiferae</name>
    <dbReference type="NCBI Taxonomy" id="2940498"/>
    <lineage>
        <taxon>Bacteria</taxon>
        <taxon>Bacillati</taxon>
        <taxon>Bacillota</taxon>
        <taxon>Bacilli</taxon>
        <taxon>Bacillales</taxon>
        <taxon>Sporolactobacillaceae</taxon>
        <taxon>Sporolactobacillus</taxon>
    </lineage>
</organism>
<dbReference type="PRINTS" id="PR00988">
    <property type="entry name" value="URIDINKINASE"/>
</dbReference>
<evidence type="ECO:0000313" key="20">
    <source>
        <dbReference type="Proteomes" id="UP001203004"/>
    </source>
</evidence>
<dbReference type="EC" id="2.7.1.48" evidence="5 16"/>
<evidence type="ECO:0000256" key="2">
    <source>
        <dbReference type="ARBA" id="ARBA00004690"/>
    </source>
</evidence>
<dbReference type="NCBIfam" id="TIGR00235">
    <property type="entry name" value="udk"/>
    <property type="match status" value="1"/>
</dbReference>
<name>A0ABT0M725_9BACL</name>
<evidence type="ECO:0000256" key="9">
    <source>
        <dbReference type="ARBA" id="ARBA00022741"/>
    </source>
</evidence>
<keyword evidence="8 16" id="KW-0808">Transferase</keyword>
<dbReference type="SUPFAM" id="SSF52540">
    <property type="entry name" value="P-loop containing nucleoside triphosphate hydrolases"/>
    <property type="match status" value="1"/>
</dbReference>
<evidence type="ECO:0000256" key="16">
    <source>
        <dbReference type="HAMAP-Rule" id="MF_00551"/>
    </source>
</evidence>
<reference evidence="19 20" key="1">
    <citation type="submission" date="2022-05" db="EMBL/GenBank/DDBJ databases">
        <title>Sporolactobacillus sp nov CPB3-1, isolated from tree bark (Mangifera indica L.).</title>
        <authorList>
            <person name="Phuengjayaem S."/>
            <person name="Tanasupawat S."/>
        </authorList>
    </citation>
    <scope>NUCLEOTIDE SEQUENCE [LARGE SCALE GENOMIC DNA]</scope>
    <source>
        <strain evidence="19 20">CPB3-1</strain>
    </source>
</reference>
<gene>
    <name evidence="16 19" type="primary">udk</name>
    <name evidence="19" type="ORF">M3N64_00630</name>
</gene>
<keyword evidence="7 16" id="KW-0963">Cytoplasm</keyword>
<dbReference type="EMBL" id="JAMAST010000001">
    <property type="protein sequence ID" value="MCL1630458.1"/>
    <property type="molecule type" value="Genomic_DNA"/>
</dbReference>
<comment type="catalytic activity">
    <reaction evidence="14 17">
        <text>cytidine + ATP = CMP + ADP + H(+)</text>
        <dbReference type="Rhea" id="RHEA:24674"/>
        <dbReference type="ChEBI" id="CHEBI:15378"/>
        <dbReference type="ChEBI" id="CHEBI:17562"/>
        <dbReference type="ChEBI" id="CHEBI:30616"/>
        <dbReference type="ChEBI" id="CHEBI:60377"/>
        <dbReference type="ChEBI" id="CHEBI:456216"/>
        <dbReference type="EC" id="2.7.1.48"/>
    </reaction>
</comment>
<dbReference type="Gene3D" id="3.40.50.300">
    <property type="entry name" value="P-loop containing nucleotide triphosphate hydrolases"/>
    <property type="match status" value="1"/>
</dbReference>
<comment type="catalytic activity">
    <reaction evidence="15 16 17">
        <text>uridine + ATP = UMP + ADP + H(+)</text>
        <dbReference type="Rhea" id="RHEA:16825"/>
        <dbReference type="ChEBI" id="CHEBI:15378"/>
        <dbReference type="ChEBI" id="CHEBI:16704"/>
        <dbReference type="ChEBI" id="CHEBI:30616"/>
        <dbReference type="ChEBI" id="CHEBI:57865"/>
        <dbReference type="ChEBI" id="CHEBI:456216"/>
        <dbReference type="EC" id="2.7.1.48"/>
    </reaction>
</comment>
<dbReference type="Proteomes" id="UP001203004">
    <property type="component" value="Unassembled WGS sequence"/>
</dbReference>
<evidence type="ECO:0000256" key="1">
    <source>
        <dbReference type="ARBA" id="ARBA00004496"/>
    </source>
</evidence>
<dbReference type="GO" id="GO:0004849">
    <property type="term" value="F:uridine kinase activity"/>
    <property type="evidence" value="ECO:0007669"/>
    <property type="project" value="UniProtKB-EC"/>
</dbReference>
<evidence type="ECO:0000256" key="10">
    <source>
        <dbReference type="ARBA" id="ARBA00022777"/>
    </source>
</evidence>
<evidence type="ECO:0000256" key="17">
    <source>
        <dbReference type="RuleBase" id="RU003825"/>
    </source>
</evidence>
<evidence type="ECO:0000256" key="15">
    <source>
        <dbReference type="ARBA" id="ARBA00048909"/>
    </source>
</evidence>
<dbReference type="InterPro" id="IPR027417">
    <property type="entry name" value="P-loop_NTPase"/>
</dbReference>
<evidence type="ECO:0000256" key="8">
    <source>
        <dbReference type="ARBA" id="ARBA00022679"/>
    </source>
</evidence>
<evidence type="ECO:0000256" key="7">
    <source>
        <dbReference type="ARBA" id="ARBA00022490"/>
    </source>
</evidence>
<keyword evidence="20" id="KW-1185">Reference proteome</keyword>
<dbReference type="RefSeq" id="WP_249095135.1">
    <property type="nucleotide sequence ID" value="NZ_JAMAST010000001.1"/>
</dbReference>
<evidence type="ECO:0000256" key="14">
    <source>
        <dbReference type="ARBA" id="ARBA00047436"/>
    </source>
</evidence>
<evidence type="ECO:0000256" key="11">
    <source>
        <dbReference type="ARBA" id="ARBA00022840"/>
    </source>
</evidence>
<comment type="subcellular location">
    <subcellularLocation>
        <location evidence="1 16 17">Cytoplasm</location>
    </subcellularLocation>
</comment>
<evidence type="ECO:0000256" key="5">
    <source>
        <dbReference type="ARBA" id="ARBA00012137"/>
    </source>
</evidence>
<feature type="binding site" evidence="16">
    <location>
        <begin position="13"/>
        <end position="20"/>
    </location>
    <ligand>
        <name>ATP</name>
        <dbReference type="ChEBI" id="CHEBI:30616"/>
    </ligand>
</feature>
<comment type="similarity">
    <text evidence="4 16 17">Belongs to the uridine kinase family.</text>
</comment>
<evidence type="ECO:0000313" key="19">
    <source>
        <dbReference type="EMBL" id="MCL1630458.1"/>
    </source>
</evidence>
<dbReference type="PANTHER" id="PTHR10285">
    <property type="entry name" value="URIDINE KINASE"/>
    <property type="match status" value="1"/>
</dbReference>
<dbReference type="CDD" id="cd02023">
    <property type="entry name" value="UMPK"/>
    <property type="match status" value="1"/>
</dbReference>
<evidence type="ECO:0000256" key="13">
    <source>
        <dbReference type="ARBA" id="ARBA00031452"/>
    </source>
</evidence>
<dbReference type="InterPro" id="IPR000764">
    <property type="entry name" value="Uridine_kinase-like"/>
</dbReference>
<dbReference type="InterPro" id="IPR026008">
    <property type="entry name" value="Uridine_kinase"/>
</dbReference>
<evidence type="ECO:0000256" key="4">
    <source>
        <dbReference type="ARBA" id="ARBA00005408"/>
    </source>
</evidence>
<evidence type="ECO:0000256" key="12">
    <source>
        <dbReference type="ARBA" id="ARBA00030641"/>
    </source>
</evidence>
<dbReference type="InterPro" id="IPR006083">
    <property type="entry name" value="PRK/URK"/>
</dbReference>
<evidence type="ECO:0000256" key="3">
    <source>
        <dbReference type="ARBA" id="ARBA00004784"/>
    </source>
</evidence>
<dbReference type="Pfam" id="PF00485">
    <property type="entry name" value="PRK"/>
    <property type="match status" value="1"/>
</dbReference>
<keyword evidence="9 16" id="KW-0547">Nucleotide-binding</keyword>
<comment type="pathway">
    <text evidence="2 16 17">Pyrimidine metabolism; UMP biosynthesis via salvage pathway; UMP from uridine: step 1/1.</text>
</comment>
<feature type="domain" description="Phosphoribulokinase/uridine kinase" evidence="18">
    <location>
        <begin position="8"/>
        <end position="193"/>
    </location>
</feature>
<comment type="caution">
    <text evidence="19">The sequence shown here is derived from an EMBL/GenBank/DDBJ whole genome shotgun (WGS) entry which is preliminary data.</text>
</comment>
<proteinExistence type="inferred from homology"/>
<dbReference type="NCBIfam" id="NF004018">
    <property type="entry name" value="PRK05480.1"/>
    <property type="match status" value="1"/>
</dbReference>
<accession>A0ABT0M725</accession>
<keyword evidence="10 16" id="KW-0418">Kinase</keyword>
<evidence type="ECO:0000259" key="18">
    <source>
        <dbReference type="Pfam" id="PF00485"/>
    </source>
</evidence>
<protein>
    <recommendedName>
        <fullName evidence="6 16">Uridine kinase</fullName>
        <ecNumber evidence="5 16">2.7.1.48</ecNumber>
    </recommendedName>
    <alternativeName>
        <fullName evidence="12 16">Cytidine monophosphokinase</fullName>
    </alternativeName>
    <alternativeName>
        <fullName evidence="13 16">Uridine monophosphokinase</fullName>
    </alternativeName>
</protein>
<evidence type="ECO:0000256" key="6">
    <source>
        <dbReference type="ARBA" id="ARBA00021478"/>
    </source>
</evidence>
<dbReference type="HAMAP" id="MF_00551">
    <property type="entry name" value="Uridine_kinase"/>
    <property type="match status" value="1"/>
</dbReference>
<keyword evidence="11 16" id="KW-0067">ATP-binding</keyword>
<comment type="pathway">
    <text evidence="3 16 17">Pyrimidine metabolism; CTP biosynthesis via salvage pathway; CTP from cytidine: step 1/3.</text>
</comment>